<dbReference type="AlphaFoldDB" id="A0AAN9M7B5"/>
<gene>
    <name evidence="3" type="ORF">VNO80_21074</name>
</gene>
<sequence>MATTLLAMLNESHLSLKLHMLSNLNNLEDALGEEAEASPFLVKKMLRDQGTLLRHLRIGVAVATVTDLQFHFFDPPGVLSFDWNFINTLVILTSTILGFLLQLSMVLVLGQGPDFGTGRSFGRGTGGRMGGGCGFGMAGMERKKSPQGYVCLTDARCLHCPTNGDPNYDMRKVKQPTGIPRSMLMVNPQDSYALPNGYVAVFNSSVVFVVFRICIFCCSTKGLRVTIPDPHGRKSRPNMLSRTKTFQTLVAVDGNEGTPLSHSLTKFNAPVRSSTSTPRCLHSGTPSF</sequence>
<feature type="transmembrane region" description="Helical" evidence="2">
    <location>
        <begin position="85"/>
        <end position="109"/>
    </location>
</feature>
<feature type="region of interest" description="Disordered" evidence="1">
    <location>
        <begin position="269"/>
        <end position="288"/>
    </location>
</feature>
<reference evidence="3 4" key="1">
    <citation type="submission" date="2024-01" db="EMBL/GenBank/DDBJ databases">
        <title>The genomes of 5 underutilized Papilionoideae crops provide insights into root nodulation and disease resistanc.</title>
        <authorList>
            <person name="Jiang F."/>
        </authorList>
    </citation>
    <scope>NUCLEOTIDE SEQUENCE [LARGE SCALE GENOMIC DNA]</scope>
    <source>
        <strain evidence="3">JINMINGXINNONG_FW02</strain>
        <tissue evidence="3">Leaves</tissue>
    </source>
</reference>
<name>A0AAN9M7B5_PHACN</name>
<evidence type="ECO:0000256" key="1">
    <source>
        <dbReference type="SAM" id="MobiDB-lite"/>
    </source>
</evidence>
<organism evidence="3 4">
    <name type="scientific">Phaseolus coccineus</name>
    <name type="common">Scarlet runner bean</name>
    <name type="synonym">Phaseolus multiflorus</name>
    <dbReference type="NCBI Taxonomy" id="3886"/>
    <lineage>
        <taxon>Eukaryota</taxon>
        <taxon>Viridiplantae</taxon>
        <taxon>Streptophyta</taxon>
        <taxon>Embryophyta</taxon>
        <taxon>Tracheophyta</taxon>
        <taxon>Spermatophyta</taxon>
        <taxon>Magnoliopsida</taxon>
        <taxon>eudicotyledons</taxon>
        <taxon>Gunneridae</taxon>
        <taxon>Pentapetalae</taxon>
        <taxon>rosids</taxon>
        <taxon>fabids</taxon>
        <taxon>Fabales</taxon>
        <taxon>Fabaceae</taxon>
        <taxon>Papilionoideae</taxon>
        <taxon>50 kb inversion clade</taxon>
        <taxon>NPAAA clade</taxon>
        <taxon>indigoferoid/millettioid clade</taxon>
        <taxon>Phaseoleae</taxon>
        <taxon>Phaseolus</taxon>
    </lineage>
</organism>
<keyword evidence="2" id="KW-0812">Transmembrane</keyword>
<keyword evidence="2" id="KW-0472">Membrane</keyword>
<comment type="caution">
    <text evidence="3">The sequence shown here is derived from an EMBL/GenBank/DDBJ whole genome shotgun (WGS) entry which is preliminary data.</text>
</comment>
<keyword evidence="2" id="KW-1133">Transmembrane helix</keyword>
<keyword evidence="4" id="KW-1185">Reference proteome</keyword>
<proteinExistence type="predicted"/>
<evidence type="ECO:0000313" key="3">
    <source>
        <dbReference type="EMBL" id="KAK7346553.1"/>
    </source>
</evidence>
<evidence type="ECO:0000313" key="4">
    <source>
        <dbReference type="Proteomes" id="UP001374584"/>
    </source>
</evidence>
<dbReference type="EMBL" id="JAYMYR010000008">
    <property type="protein sequence ID" value="KAK7346553.1"/>
    <property type="molecule type" value="Genomic_DNA"/>
</dbReference>
<accession>A0AAN9M7B5</accession>
<dbReference type="Proteomes" id="UP001374584">
    <property type="component" value="Unassembled WGS sequence"/>
</dbReference>
<dbReference type="Gene3D" id="4.10.60.10">
    <property type="entry name" value="Zinc finger, CCHC-type"/>
    <property type="match status" value="1"/>
</dbReference>
<evidence type="ECO:0000256" key="2">
    <source>
        <dbReference type="SAM" id="Phobius"/>
    </source>
</evidence>
<protein>
    <submittedName>
        <fullName evidence="3">Uncharacterized protein</fullName>
    </submittedName>
</protein>